<dbReference type="InterPro" id="IPR052892">
    <property type="entry name" value="NA-targeting_endonuclease"/>
</dbReference>
<dbReference type="PANTHER" id="PTHR33877:SF2">
    <property type="entry name" value="OS07G0170200 PROTEIN"/>
    <property type="match status" value="1"/>
</dbReference>
<keyword evidence="2" id="KW-0255">Endonuclease</keyword>
<evidence type="ECO:0000259" key="1">
    <source>
        <dbReference type="SMART" id="SM00507"/>
    </source>
</evidence>
<dbReference type="EMBL" id="JRHX01000030">
    <property type="protein sequence ID" value="KXZ72174.1"/>
    <property type="molecule type" value="Genomic_DNA"/>
</dbReference>
<keyword evidence="2" id="KW-0378">Hydrolase</keyword>
<name>A0A150HZ88_9GAMM</name>
<feature type="domain" description="HNH nuclease" evidence="1">
    <location>
        <begin position="87"/>
        <end position="137"/>
    </location>
</feature>
<dbReference type="Proteomes" id="UP000075544">
    <property type="component" value="Unassembled WGS sequence"/>
</dbReference>
<dbReference type="SUPFAM" id="SSF57863">
    <property type="entry name" value="ArfGap/RecO-like zinc finger"/>
    <property type="match status" value="1"/>
</dbReference>
<dbReference type="InterPro" id="IPR003615">
    <property type="entry name" value="HNH_nuc"/>
</dbReference>
<dbReference type="Gene3D" id="1.10.30.50">
    <property type="match status" value="1"/>
</dbReference>
<keyword evidence="2" id="KW-0540">Nuclease</keyword>
<reference evidence="2 3" key="1">
    <citation type="journal article" date="2016" name="Sci. Rep.">
        <title>Genomic and phenotypic characterization of the species Acinetobacter venetianus.</title>
        <authorList>
            <person name="Fondi M."/>
            <person name="Maida I."/>
            <person name="Perrin E."/>
            <person name="Orlandini V."/>
            <person name="La Torre L."/>
            <person name="Bosi E."/>
            <person name="Negroni A."/>
            <person name="Zanaroli G."/>
            <person name="Fava F."/>
            <person name="Decorosi F."/>
            <person name="Giovannetti L."/>
            <person name="Viti C."/>
            <person name="Vaneechoutte M."/>
            <person name="Dijkshoorn L."/>
            <person name="Fani R."/>
        </authorList>
    </citation>
    <scope>NUCLEOTIDE SEQUENCE [LARGE SCALE GENOMIC DNA]</scope>
    <source>
        <strain evidence="2 3">LUH13518</strain>
    </source>
</reference>
<dbReference type="PATRIC" id="fig|52133.19.peg.805"/>
<dbReference type="SMART" id="SM00507">
    <property type="entry name" value="HNHc"/>
    <property type="match status" value="1"/>
</dbReference>
<dbReference type="Pfam" id="PF14279">
    <property type="entry name" value="HNH_5"/>
    <property type="match status" value="1"/>
</dbReference>
<accession>A0A150HZ88</accession>
<proteinExistence type="predicted"/>
<organism evidence="2 3">
    <name type="scientific">Acinetobacter venetianus</name>
    <dbReference type="NCBI Taxonomy" id="52133"/>
    <lineage>
        <taxon>Bacteria</taxon>
        <taxon>Pseudomonadati</taxon>
        <taxon>Pseudomonadota</taxon>
        <taxon>Gammaproteobacteria</taxon>
        <taxon>Moraxellales</taxon>
        <taxon>Moraxellaceae</taxon>
        <taxon>Acinetobacter</taxon>
    </lineage>
</organism>
<protein>
    <submittedName>
        <fullName evidence="2">HNH endonuclease</fullName>
    </submittedName>
</protein>
<dbReference type="InterPro" id="IPR029471">
    <property type="entry name" value="HNH_5"/>
</dbReference>
<dbReference type="AlphaFoldDB" id="A0A150HZ88"/>
<dbReference type="GO" id="GO:0004519">
    <property type="term" value="F:endonuclease activity"/>
    <property type="evidence" value="ECO:0007669"/>
    <property type="project" value="UniProtKB-KW"/>
</dbReference>
<dbReference type="PANTHER" id="PTHR33877">
    <property type="entry name" value="SLL1193 PROTEIN"/>
    <property type="match status" value="1"/>
</dbReference>
<gene>
    <name evidence="2" type="ORF">AVENLUH13518_00785</name>
</gene>
<evidence type="ECO:0000313" key="3">
    <source>
        <dbReference type="Proteomes" id="UP000075544"/>
    </source>
</evidence>
<evidence type="ECO:0000313" key="2">
    <source>
        <dbReference type="EMBL" id="KXZ72174.1"/>
    </source>
</evidence>
<dbReference type="RefSeq" id="WP_227513555.1">
    <property type="nucleotide sequence ID" value="NZ_JRHX01000030.1"/>
</dbReference>
<dbReference type="InterPro" id="IPR037278">
    <property type="entry name" value="ARFGAP/RecO"/>
</dbReference>
<dbReference type="CDD" id="cd00085">
    <property type="entry name" value="HNHc"/>
    <property type="match status" value="1"/>
</dbReference>
<comment type="caution">
    <text evidence="2">The sequence shown here is derived from an EMBL/GenBank/DDBJ whole genome shotgun (WGS) entry which is preliminary data.</text>
</comment>
<sequence>MKSNLAHESPELQQSKQCHLCGVVDDYTSYFQTKYEQLICFECMSDHSEWYLSHVSKLYIDLKRSERLERMYPSSSNGYKKKKISQTLRMQVYERDGFACVACGVQTNLSLDHIKPEVLGGESTLENLQTMCTSCNSRKGARYVEASN</sequence>